<gene>
    <name evidence="2" type="ORF">CAPTEDRAFT_160603</name>
</gene>
<protein>
    <recommendedName>
        <fullName evidence="5">Coiled-coil domain-containing protein 28B</fullName>
    </recommendedName>
</protein>
<feature type="region of interest" description="Disordered" evidence="1">
    <location>
        <begin position="1"/>
        <end position="59"/>
    </location>
</feature>
<dbReference type="Pfam" id="PF13270">
    <property type="entry name" value="CCDC28"/>
    <property type="match status" value="1"/>
</dbReference>
<accession>R7U1P3</accession>
<feature type="compositionally biased region" description="Polar residues" evidence="1">
    <location>
        <begin position="17"/>
        <end position="40"/>
    </location>
</feature>
<dbReference type="OrthoDB" id="9977011at2759"/>
<name>R7U1P3_CAPTE</name>
<evidence type="ECO:0000313" key="2">
    <source>
        <dbReference type="EMBL" id="ELT97105.1"/>
    </source>
</evidence>
<keyword evidence="4" id="KW-1185">Reference proteome</keyword>
<reference evidence="3" key="3">
    <citation type="submission" date="2015-06" db="UniProtKB">
        <authorList>
            <consortium name="EnsemblMetazoa"/>
        </authorList>
    </citation>
    <scope>IDENTIFICATION</scope>
</reference>
<dbReference type="AlphaFoldDB" id="R7U1P3"/>
<organism evidence="2">
    <name type="scientific">Capitella teleta</name>
    <name type="common">Polychaete worm</name>
    <dbReference type="NCBI Taxonomy" id="283909"/>
    <lineage>
        <taxon>Eukaryota</taxon>
        <taxon>Metazoa</taxon>
        <taxon>Spiralia</taxon>
        <taxon>Lophotrochozoa</taxon>
        <taxon>Annelida</taxon>
        <taxon>Polychaeta</taxon>
        <taxon>Sedentaria</taxon>
        <taxon>Scolecida</taxon>
        <taxon>Capitellidae</taxon>
        <taxon>Capitella</taxon>
    </lineage>
</organism>
<dbReference type="InterPro" id="IPR025271">
    <property type="entry name" value="CCDC28"/>
</dbReference>
<evidence type="ECO:0008006" key="5">
    <source>
        <dbReference type="Google" id="ProtNLM"/>
    </source>
</evidence>
<evidence type="ECO:0000313" key="3">
    <source>
        <dbReference type="EnsemblMetazoa" id="CapteP160603"/>
    </source>
</evidence>
<dbReference type="PANTHER" id="PTHR13400:SF4">
    <property type="entry name" value="COILED-COIL DOMAIN-CONTAINING PROTEIN 28A-LIKE PROTEIN"/>
    <property type="match status" value="1"/>
</dbReference>
<dbReference type="STRING" id="283909.R7U1P3"/>
<evidence type="ECO:0000256" key="1">
    <source>
        <dbReference type="SAM" id="MobiDB-lite"/>
    </source>
</evidence>
<dbReference type="EMBL" id="AMQN01011031">
    <property type="status" value="NOT_ANNOTATED_CDS"/>
    <property type="molecule type" value="Genomic_DNA"/>
</dbReference>
<evidence type="ECO:0000313" key="4">
    <source>
        <dbReference type="Proteomes" id="UP000014760"/>
    </source>
</evidence>
<dbReference type="EnsemblMetazoa" id="CapteT160603">
    <property type="protein sequence ID" value="CapteP160603"/>
    <property type="gene ID" value="CapteG160603"/>
</dbReference>
<proteinExistence type="predicted"/>
<dbReference type="Proteomes" id="UP000014760">
    <property type="component" value="Unassembled WGS sequence"/>
</dbReference>
<reference evidence="2 4" key="2">
    <citation type="journal article" date="2013" name="Nature">
        <title>Insights into bilaterian evolution from three spiralian genomes.</title>
        <authorList>
            <person name="Simakov O."/>
            <person name="Marletaz F."/>
            <person name="Cho S.J."/>
            <person name="Edsinger-Gonzales E."/>
            <person name="Havlak P."/>
            <person name="Hellsten U."/>
            <person name="Kuo D.H."/>
            <person name="Larsson T."/>
            <person name="Lv J."/>
            <person name="Arendt D."/>
            <person name="Savage R."/>
            <person name="Osoegawa K."/>
            <person name="de Jong P."/>
            <person name="Grimwood J."/>
            <person name="Chapman J.A."/>
            <person name="Shapiro H."/>
            <person name="Aerts A."/>
            <person name="Otillar R.P."/>
            <person name="Terry A.Y."/>
            <person name="Boore J.L."/>
            <person name="Grigoriev I.V."/>
            <person name="Lindberg D.R."/>
            <person name="Seaver E.C."/>
            <person name="Weisblat D.A."/>
            <person name="Putnam N.H."/>
            <person name="Rokhsar D.S."/>
        </authorList>
    </citation>
    <scope>NUCLEOTIDE SEQUENCE</scope>
    <source>
        <strain evidence="2 4">I ESC-2004</strain>
    </source>
</reference>
<dbReference type="EMBL" id="KB308652">
    <property type="protein sequence ID" value="ELT97105.1"/>
    <property type="molecule type" value="Genomic_DNA"/>
</dbReference>
<dbReference type="OMA" id="LINGHES"/>
<dbReference type="PANTHER" id="PTHR13400">
    <property type="entry name" value="CHEMOKINE C-C MOTIF RECEPTOR 1"/>
    <property type="match status" value="1"/>
</dbReference>
<reference evidence="4" key="1">
    <citation type="submission" date="2012-12" db="EMBL/GenBank/DDBJ databases">
        <authorList>
            <person name="Hellsten U."/>
            <person name="Grimwood J."/>
            <person name="Chapman J.A."/>
            <person name="Shapiro H."/>
            <person name="Aerts A."/>
            <person name="Otillar R.P."/>
            <person name="Terry A.Y."/>
            <person name="Boore J.L."/>
            <person name="Simakov O."/>
            <person name="Marletaz F."/>
            <person name="Cho S.-J."/>
            <person name="Edsinger-Gonzales E."/>
            <person name="Havlak P."/>
            <person name="Kuo D.-H."/>
            <person name="Larsson T."/>
            <person name="Lv J."/>
            <person name="Arendt D."/>
            <person name="Savage R."/>
            <person name="Osoegawa K."/>
            <person name="de Jong P."/>
            <person name="Lindberg D.R."/>
            <person name="Seaver E.C."/>
            <person name="Weisblat D.A."/>
            <person name="Putnam N.H."/>
            <person name="Grigoriev I.V."/>
            <person name="Rokhsar D.S."/>
        </authorList>
    </citation>
    <scope>NUCLEOTIDE SEQUENCE</scope>
    <source>
        <strain evidence="4">I ESC-2004</strain>
    </source>
</reference>
<sequence>MAQNEAVFPASNFKAKTPSNHPTSLKPLNQSKMKTPQNRGVSGGSKHDASASSRPCPEHTFLTDVDDVRQVEEGLLQLLNDFHTGKLQAFGTSGTFEKMDQVREQQERLARMHFELDTLPEMQHGVDSVEDRTSANKGLHKLMDNLQELCSSIHTLQKEQNI</sequence>
<dbReference type="HOGENOM" id="CLU_089059_2_0_1"/>